<feature type="transmembrane region" description="Helical" evidence="9">
    <location>
        <begin position="89"/>
        <end position="108"/>
    </location>
</feature>
<feature type="transmembrane region" description="Helical" evidence="9">
    <location>
        <begin position="432"/>
        <end position="450"/>
    </location>
</feature>
<dbReference type="Proteomes" id="UP001501231">
    <property type="component" value="Unassembled WGS sequence"/>
</dbReference>
<evidence type="ECO:0000256" key="3">
    <source>
        <dbReference type="ARBA" id="ARBA00022676"/>
    </source>
</evidence>
<sequence length="513" mass="55165">MKPRPLPALYRSIGRPAGRYAAAHLLFAAVLAGAVAVRIMAARGYPSLLWGGDSYGYLDAANKFRPHIGRPSGYSVFLAALGPFEDFRAVVFAQAALGVAAGAMVYALVWRAARRAWPRWIWLPGLLAAPASVPMLYDGNLIQAEHMMLADSLFTFLLVAAVTVVLWGERTPWWAGAVAGLLTSFAALTRLAGLPLLGLIVLAMLLRRPGWRRAVASVAAAVVMFAVPFGAYMNWFSGHWGGFALTKADKVWLYGRTVDFADCAKLNPPPELIVMCPKPASDPRIAPAFRALWTQDSPFTYIPGGIYGDEGNQKAGEFADLAIKKQFGDYVGVIVRDTLRAFESGREPYPTPWTEENTRFPAGEAWSDDQQLLAEKYGAHGRGTVVEPHAAWIRGYHDRWFTPGPALAGLLVVGLAGVLIRLRPRSGFGGAVLLPWSMAAALVVIPAATADFDYRYLPPAVPFACLAAVLALIPGAARTRPAAAAPAVPADEPADDEPDESDESDESGKKVSL</sequence>
<name>A0ABN3JA48_9ACTN</name>
<protein>
    <recommendedName>
        <fullName evidence="12">Glycosyltransferase RgtA/B/C/D-like domain-containing protein</fullName>
    </recommendedName>
</protein>
<keyword evidence="3" id="KW-0328">Glycosyltransferase</keyword>
<evidence type="ECO:0000256" key="1">
    <source>
        <dbReference type="ARBA" id="ARBA00004651"/>
    </source>
</evidence>
<comment type="subcellular location">
    <subcellularLocation>
        <location evidence="1">Cell membrane</location>
        <topology evidence="1">Multi-pass membrane protein</topology>
    </subcellularLocation>
</comment>
<reference evidence="10 11" key="1">
    <citation type="journal article" date="2019" name="Int. J. Syst. Evol. Microbiol.">
        <title>The Global Catalogue of Microorganisms (GCM) 10K type strain sequencing project: providing services to taxonomists for standard genome sequencing and annotation.</title>
        <authorList>
            <consortium name="The Broad Institute Genomics Platform"/>
            <consortium name="The Broad Institute Genome Sequencing Center for Infectious Disease"/>
            <person name="Wu L."/>
            <person name="Ma J."/>
        </authorList>
    </citation>
    <scope>NUCLEOTIDE SEQUENCE [LARGE SCALE GENOMIC DNA]</scope>
    <source>
        <strain evidence="10 11">JCM 3325</strain>
    </source>
</reference>
<evidence type="ECO:0000256" key="6">
    <source>
        <dbReference type="ARBA" id="ARBA00022989"/>
    </source>
</evidence>
<feature type="transmembrane region" description="Helical" evidence="9">
    <location>
        <begin position="400"/>
        <end position="420"/>
    </location>
</feature>
<comment type="caution">
    <text evidence="10">The sequence shown here is derived from an EMBL/GenBank/DDBJ whole genome shotgun (WGS) entry which is preliminary data.</text>
</comment>
<keyword evidence="5 9" id="KW-0812">Transmembrane</keyword>
<feature type="transmembrane region" description="Helical" evidence="9">
    <location>
        <begin position="149"/>
        <end position="167"/>
    </location>
</feature>
<feature type="transmembrane region" description="Helical" evidence="9">
    <location>
        <begin position="173"/>
        <end position="202"/>
    </location>
</feature>
<accession>A0ABN3JA48</accession>
<evidence type="ECO:0000313" key="11">
    <source>
        <dbReference type="Proteomes" id="UP001501231"/>
    </source>
</evidence>
<gene>
    <name evidence="10" type="ORF">GCM10010191_40850</name>
</gene>
<evidence type="ECO:0000256" key="8">
    <source>
        <dbReference type="SAM" id="MobiDB-lite"/>
    </source>
</evidence>
<evidence type="ECO:0000256" key="7">
    <source>
        <dbReference type="ARBA" id="ARBA00023136"/>
    </source>
</evidence>
<proteinExistence type="predicted"/>
<feature type="transmembrane region" description="Helical" evidence="9">
    <location>
        <begin position="20"/>
        <end position="41"/>
    </location>
</feature>
<evidence type="ECO:0000256" key="4">
    <source>
        <dbReference type="ARBA" id="ARBA00022679"/>
    </source>
</evidence>
<dbReference type="EMBL" id="BAAARW010000012">
    <property type="protein sequence ID" value="GAA2424367.1"/>
    <property type="molecule type" value="Genomic_DNA"/>
</dbReference>
<keyword evidence="6 9" id="KW-1133">Transmembrane helix</keyword>
<dbReference type="InterPro" id="IPR050297">
    <property type="entry name" value="LipidA_mod_glycosyltrf_83"/>
</dbReference>
<feature type="region of interest" description="Disordered" evidence="8">
    <location>
        <begin position="483"/>
        <end position="513"/>
    </location>
</feature>
<evidence type="ECO:0000313" key="10">
    <source>
        <dbReference type="EMBL" id="GAA2424367.1"/>
    </source>
</evidence>
<keyword evidence="7 9" id="KW-0472">Membrane</keyword>
<keyword evidence="2" id="KW-1003">Cell membrane</keyword>
<evidence type="ECO:0000256" key="9">
    <source>
        <dbReference type="SAM" id="Phobius"/>
    </source>
</evidence>
<evidence type="ECO:0000256" key="2">
    <source>
        <dbReference type="ARBA" id="ARBA00022475"/>
    </source>
</evidence>
<feature type="transmembrane region" description="Helical" evidence="9">
    <location>
        <begin position="214"/>
        <end position="235"/>
    </location>
</feature>
<feature type="compositionally biased region" description="Acidic residues" evidence="8">
    <location>
        <begin position="492"/>
        <end position="505"/>
    </location>
</feature>
<evidence type="ECO:0000256" key="5">
    <source>
        <dbReference type="ARBA" id="ARBA00022692"/>
    </source>
</evidence>
<evidence type="ECO:0008006" key="12">
    <source>
        <dbReference type="Google" id="ProtNLM"/>
    </source>
</evidence>
<dbReference type="PANTHER" id="PTHR33908:SF11">
    <property type="entry name" value="MEMBRANE PROTEIN"/>
    <property type="match status" value="1"/>
</dbReference>
<organism evidence="10 11">
    <name type="scientific">Actinomadura vinacea</name>
    <dbReference type="NCBI Taxonomy" id="115336"/>
    <lineage>
        <taxon>Bacteria</taxon>
        <taxon>Bacillati</taxon>
        <taxon>Actinomycetota</taxon>
        <taxon>Actinomycetes</taxon>
        <taxon>Streptosporangiales</taxon>
        <taxon>Thermomonosporaceae</taxon>
        <taxon>Actinomadura</taxon>
    </lineage>
</organism>
<dbReference type="PANTHER" id="PTHR33908">
    <property type="entry name" value="MANNOSYLTRANSFERASE YKCB-RELATED"/>
    <property type="match status" value="1"/>
</dbReference>
<keyword evidence="4" id="KW-0808">Transferase</keyword>
<keyword evidence="11" id="KW-1185">Reference proteome</keyword>
<feature type="transmembrane region" description="Helical" evidence="9">
    <location>
        <begin position="456"/>
        <end position="473"/>
    </location>
</feature>